<organism evidence="2 3">
    <name type="scientific">Colwellia chukchiensis</name>
    <dbReference type="NCBI Taxonomy" id="641665"/>
    <lineage>
        <taxon>Bacteria</taxon>
        <taxon>Pseudomonadati</taxon>
        <taxon>Pseudomonadota</taxon>
        <taxon>Gammaproteobacteria</taxon>
        <taxon>Alteromonadales</taxon>
        <taxon>Colwelliaceae</taxon>
        <taxon>Colwellia</taxon>
    </lineage>
</organism>
<accession>A0A1H7HLQ8</accession>
<keyword evidence="1" id="KW-1133">Transmembrane helix</keyword>
<proteinExistence type="predicted"/>
<keyword evidence="1" id="KW-0472">Membrane</keyword>
<keyword evidence="3" id="KW-1185">Reference proteome</keyword>
<dbReference type="RefSeq" id="WP_085282293.1">
    <property type="nucleotide sequence ID" value="NZ_FOBI01000001.1"/>
</dbReference>
<evidence type="ECO:0000256" key="1">
    <source>
        <dbReference type="SAM" id="Phobius"/>
    </source>
</evidence>
<gene>
    <name evidence="2" type="ORF">SAMN05216262_101539</name>
</gene>
<keyword evidence="1" id="KW-0812">Transmembrane</keyword>
<dbReference type="OrthoDB" id="5765975at2"/>
<dbReference type="STRING" id="641665.GCA_002104455_00166"/>
<dbReference type="AlphaFoldDB" id="A0A1H7HLQ8"/>
<dbReference type="Proteomes" id="UP000199297">
    <property type="component" value="Unassembled WGS sequence"/>
</dbReference>
<protein>
    <submittedName>
        <fullName evidence="2">Uncharacterized protein</fullName>
    </submittedName>
</protein>
<evidence type="ECO:0000313" key="2">
    <source>
        <dbReference type="EMBL" id="SEK51244.1"/>
    </source>
</evidence>
<reference evidence="3" key="1">
    <citation type="submission" date="2016-10" db="EMBL/GenBank/DDBJ databases">
        <authorList>
            <person name="Varghese N."/>
            <person name="Submissions S."/>
        </authorList>
    </citation>
    <scope>NUCLEOTIDE SEQUENCE [LARGE SCALE GENOMIC DNA]</scope>
    <source>
        <strain evidence="3">CGMCC 1.9127</strain>
    </source>
</reference>
<evidence type="ECO:0000313" key="3">
    <source>
        <dbReference type="Proteomes" id="UP000199297"/>
    </source>
</evidence>
<dbReference type="EMBL" id="FOBI01000001">
    <property type="protein sequence ID" value="SEK51244.1"/>
    <property type="molecule type" value="Genomic_DNA"/>
</dbReference>
<name>A0A1H7HLQ8_9GAMM</name>
<feature type="transmembrane region" description="Helical" evidence="1">
    <location>
        <begin position="71"/>
        <end position="93"/>
    </location>
</feature>
<sequence>MSNKEQLAQEQAFADWLDGKSDDSQINAEPEWQQRKNTVNTLKEHVAMTADADVPSWDRGRAFVGNKVPFWSWRGLPALSMAFSVFALVLVLFKVELVVHEQGLLLSFAGSSTQVTDDKLAKLVDAKLQGFAQRQERILASYAAEIKEKQQASNLELASYILSASRQERQEDISDFMHYITAQRQDELLEQNLKFQALEQAIKYNQAYQRQNVTGFGLNHGDVNRTPANWTAEE</sequence>